<keyword evidence="1" id="KW-0812">Transmembrane</keyword>
<reference evidence="2 3" key="1">
    <citation type="submission" date="2023-01" db="EMBL/GenBank/DDBJ databases">
        <title>Psychrosphaera sp. nov., isolated from marine algae.</title>
        <authorList>
            <person name="Bayburt H."/>
            <person name="Choi B.J."/>
            <person name="Kim J.M."/>
            <person name="Choi D.G."/>
            <person name="Jeon C.O."/>
        </authorList>
    </citation>
    <scope>NUCLEOTIDE SEQUENCE [LARGE SCALE GENOMIC DNA]</scope>
    <source>
        <strain evidence="2 3">G1-22</strain>
    </source>
</reference>
<dbReference type="PANTHER" id="PTHR35867">
    <property type="entry name" value="PROTEIN RSEC"/>
    <property type="match status" value="1"/>
</dbReference>
<gene>
    <name evidence="2" type="ORF">PN838_19960</name>
</gene>
<dbReference type="EMBL" id="JAQOMS010000002">
    <property type="protein sequence ID" value="MDC2890603.1"/>
    <property type="molecule type" value="Genomic_DNA"/>
</dbReference>
<organism evidence="2 3">
    <name type="scientific">Psychrosphaera algicola</name>
    <dbReference type="NCBI Taxonomy" id="3023714"/>
    <lineage>
        <taxon>Bacteria</taxon>
        <taxon>Pseudomonadati</taxon>
        <taxon>Pseudomonadota</taxon>
        <taxon>Gammaproteobacteria</taxon>
        <taxon>Alteromonadales</taxon>
        <taxon>Pseudoalteromonadaceae</taxon>
        <taxon>Psychrosphaera</taxon>
    </lineage>
</organism>
<comment type="caution">
    <text evidence="2">The sequence shown here is derived from an EMBL/GenBank/DDBJ whole genome shotgun (WGS) entry which is preliminary data.</text>
</comment>
<evidence type="ECO:0000313" key="3">
    <source>
        <dbReference type="Proteomes" id="UP001528411"/>
    </source>
</evidence>
<accession>A0ABT5FHD1</accession>
<dbReference type="RefSeq" id="WP_272181749.1">
    <property type="nucleotide sequence ID" value="NZ_JAQOMS010000002.1"/>
</dbReference>
<dbReference type="InterPro" id="IPR026268">
    <property type="entry name" value="RseC"/>
</dbReference>
<proteinExistence type="predicted"/>
<sequence>MIKEQGVVVQLEGEFAWVETSIKSTCSSCAAKSNCGTSAIASAVAGKSVVNKVVNHLNAENGAVVEIGIAEDTIVSGAFYMYILPLITAMFFAFSAQYWLANLIEVTEPMVILLPLQVAHWVSIWPS</sequence>
<dbReference type="PANTHER" id="PTHR35867:SF1">
    <property type="entry name" value="PROTEIN RSEC"/>
    <property type="match status" value="1"/>
</dbReference>
<dbReference type="PIRSF" id="PIRSF004923">
    <property type="entry name" value="RseC"/>
    <property type="match status" value="1"/>
</dbReference>
<dbReference type="InterPro" id="IPR007359">
    <property type="entry name" value="SigmaE_reg_RseC_MucC"/>
</dbReference>
<evidence type="ECO:0000313" key="2">
    <source>
        <dbReference type="EMBL" id="MDC2890603.1"/>
    </source>
</evidence>
<keyword evidence="3" id="KW-1185">Reference proteome</keyword>
<dbReference type="Proteomes" id="UP001528411">
    <property type="component" value="Unassembled WGS sequence"/>
</dbReference>
<name>A0ABT5FHD1_9GAMM</name>
<protein>
    <submittedName>
        <fullName evidence="2">SoxR reducing system RseC family protein</fullName>
    </submittedName>
</protein>
<feature type="transmembrane region" description="Helical" evidence="1">
    <location>
        <begin position="79"/>
        <end position="100"/>
    </location>
</feature>
<dbReference type="Pfam" id="PF04246">
    <property type="entry name" value="RseC_MucC"/>
    <property type="match status" value="1"/>
</dbReference>
<evidence type="ECO:0000256" key="1">
    <source>
        <dbReference type="SAM" id="Phobius"/>
    </source>
</evidence>
<keyword evidence="1" id="KW-0472">Membrane</keyword>
<keyword evidence="1" id="KW-1133">Transmembrane helix</keyword>